<dbReference type="Proteomes" id="UP001165960">
    <property type="component" value="Unassembled WGS sequence"/>
</dbReference>
<proteinExistence type="predicted"/>
<evidence type="ECO:0000313" key="1">
    <source>
        <dbReference type="EMBL" id="KAJ9088347.1"/>
    </source>
</evidence>
<comment type="caution">
    <text evidence="1">The sequence shown here is derived from an EMBL/GenBank/DDBJ whole genome shotgun (WGS) entry which is preliminary data.</text>
</comment>
<sequence>MILPVLKFVVFSLAPFLLLLWSTSPDLWLKISSSACLVGDNPSSLLDLPSGLFSSEEAVVKSLICDNLDLSAVDYALTAPVDEERLVPSLFSLEKDNSVPLLTPVAVPPAPTRTPWLLIGLVLMGLNMYFLQLSPVSSLWSPL</sequence>
<gene>
    <name evidence="1" type="ORF">DSO57_1024041</name>
</gene>
<accession>A0ACC2UNI6</accession>
<evidence type="ECO:0000313" key="2">
    <source>
        <dbReference type="Proteomes" id="UP001165960"/>
    </source>
</evidence>
<keyword evidence="2" id="KW-1185">Reference proteome</keyword>
<name>A0ACC2UNI6_9FUNG</name>
<reference evidence="1" key="1">
    <citation type="submission" date="2022-04" db="EMBL/GenBank/DDBJ databases">
        <title>Genome of the entomopathogenic fungus Entomophthora muscae.</title>
        <authorList>
            <person name="Elya C."/>
            <person name="Lovett B.R."/>
            <person name="Lee E."/>
            <person name="Macias A.M."/>
            <person name="Hajek A.E."/>
            <person name="De Bivort B.L."/>
            <person name="Kasson M.T."/>
            <person name="De Fine Licht H.H."/>
            <person name="Stajich J.E."/>
        </authorList>
    </citation>
    <scope>NUCLEOTIDE SEQUENCE</scope>
    <source>
        <strain evidence="1">Berkeley</strain>
    </source>
</reference>
<dbReference type="EMBL" id="QTSX02000128">
    <property type="protein sequence ID" value="KAJ9088347.1"/>
    <property type="molecule type" value="Genomic_DNA"/>
</dbReference>
<protein>
    <submittedName>
        <fullName evidence="1">Uncharacterized protein</fullName>
    </submittedName>
</protein>
<organism evidence="1 2">
    <name type="scientific">Entomophthora muscae</name>
    <dbReference type="NCBI Taxonomy" id="34485"/>
    <lineage>
        <taxon>Eukaryota</taxon>
        <taxon>Fungi</taxon>
        <taxon>Fungi incertae sedis</taxon>
        <taxon>Zoopagomycota</taxon>
        <taxon>Entomophthoromycotina</taxon>
        <taxon>Entomophthoromycetes</taxon>
        <taxon>Entomophthorales</taxon>
        <taxon>Entomophthoraceae</taxon>
        <taxon>Entomophthora</taxon>
    </lineage>
</organism>